<evidence type="ECO:0000313" key="10">
    <source>
        <dbReference type="Proteomes" id="UP001479436"/>
    </source>
</evidence>
<evidence type="ECO:0000256" key="3">
    <source>
        <dbReference type="ARBA" id="ARBA00022692"/>
    </source>
</evidence>
<evidence type="ECO:0000256" key="1">
    <source>
        <dbReference type="ARBA" id="ARBA00004141"/>
    </source>
</evidence>
<keyword evidence="10" id="KW-1185">Reference proteome</keyword>
<feature type="transmembrane region" description="Helical" evidence="7">
    <location>
        <begin position="41"/>
        <end position="62"/>
    </location>
</feature>
<comment type="caution">
    <text evidence="9">The sequence shown here is derived from an EMBL/GenBank/DDBJ whole genome shotgun (WGS) entry which is preliminary data.</text>
</comment>
<dbReference type="Gene3D" id="1.20.1250.20">
    <property type="entry name" value="MFS general substrate transporter like domains"/>
    <property type="match status" value="1"/>
</dbReference>
<reference evidence="9 10" key="1">
    <citation type="submission" date="2023-04" db="EMBL/GenBank/DDBJ databases">
        <title>Genome of Basidiobolus ranarum AG-B5.</title>
        <authorList>
            <person name="Stajich J.E."/>
            <person name="Carter-House D."/>
            <person name="Gryganskyi A."/>
        </authorList>
    </citation>
    <scope>NUCLEOTIDE SEQUENCE [LARGE SCALE GENOMIC DNA]</scope>
    <source>
        <strain evidence="9 10">AG-B5</strain>
    </source>
</reference>
<dbReference type="PROSITE" id="PS50850">
    <property type="entry name" value="MFS"/>
    <property type="match status" value="1"/>
</dbReference>
<dbReference type="PANTHER" id="PTHR48022:SF2">
    <property type="entry name" value="PLASTIDIC GLUCOSE TRANSPORTER 4"/>
    <property type="match status" value="1"/>
</dbReference>
<dbReference type="InterPro" id="IPR005828">
    <property type="entry name" value="MFS_sugar_transport-like"/>
</dbReference>
<feature type="domain" description="Major facilitator superfamily (MFS) profile" evidence="8">
    <location>
        <begin position="1"/>
        <end position="66"/>
    </location>
</feature>
<dbReference type="InterPro" id="IPR020846">
    <property type="entry name" value="MFS_dom"/>
</dbReference>
<evidence type="ECO:0000256" key="2">
    <source>
        <dbReference type="ARBA" id="ARBA00010992"/>
    </source>
</evidence>
<evidence type="ECO:0000256" key="4">
    <source>
        <dbReference type="ARBA" id="ARBA00022989"/>
    </source>
</evidence>
<keyword evidence="5 7" id="KW-0472">Membrane</keyword>
<feature type="region of interest" description="Disordered" evidence="6">
    <location>
        <begin position="73"/>
        <end position="92"/>
    </location>
</feature>
<proteinExistence type="inferred from homology"/>
<dbReference type="Pfam" id="PF00083">
    <property type="entry name" value="Sugar_tr"/>
    <property type="match status" value="1"/>
</dbReference>
<dbReference type="InterPro" id="IPR036259">
    <property type="entry name" value="MFS_trans_sf"/>
</dbReference>
<dbReference type="Proteomes" id="UP001479436">
    <property type="component" value="Unassembled WGS sequence"/>
</dbReference>
<feature type="transmembrane region" description="Helical" evidence="7">
    <location>
        <begin position="12"/>
        <end position="35"/>
    </location>
</feature>
<accession>A0ABR2VMM3</accession>
<comment type="similarity">
    <text evidence="2">Belongs to the major facilitator superfamily. Sugar transporter (TC 2.A.1.1) family.</text>
</comment>
<organism evidence="9 10">
    <name type="scientific">Basidiobolus ranarum</name>
    <dbReference type="NCBI Taxonomy" id="34480"/>
    <lineage>
        <taxon>Eukaryota</taxon>
        <taxon>Fungi</taxon>
        <taxon>Fungi incertae sedis</taxon>
        <taxon>Zoopagomycota</taxon>
        <taxon>Entomophthoromycotina</taxon>
        <taxon>Basidiobolomycetes</taxon>
        <taxon>Basidiobolales</taxon>
        <taxon>Basidiobolaceae</taxon>
        <taxon>Basidiobolus</taxon>
    </lineage>
</organism>
<dbReference type="InterPro" id="IPR050360">
    <property type="entry name" value="MFS_Sugar_Transporters"/>
</dbReference>
<protein>
    <submittedName>
        <fullName evidence="9">Bifunctional purine biosynthesis protein PurH</fullName>
    </submittedName>
</protein>
<comment type="subcellular location">
    <subcellularLocation>
        <location evidence="1">Membrane</location>
        <topology evidence="1">Multi-pass membrane protein</topology>
    </subcellularLocation>
</comment>
<evidence type="ECO:0000256" key="5">
    <source>
        <dbReference type="ARBA" id="ARBA00023136"/>
    </source>
</evidence>
<evidence type="ECO:0000313" key="9">
    <source>
        <dbReference type="EMBL" id="KAK9678985.1"/>
    </source>
</evidence>
<evidence type="ECO:0000256" key="7">
    <source>
        <dbReference type="SAM" id="Phobius"/>
    </source>
</evidence>
<gene>
    <name evidence="9" type="primary">HGT20_33</name>
    <name evidence="9" type="ORF">K7432_016471</name>
</gene>
<evidence type="ECO:0000256" key="6">
    <source>
        <dbReference type="SAM" id="MobiDB-lite"/>
    </source>
</evidence>
<sequence>MTELMPTNAVSGTTSTALAINWLSNFVIGLIFPAVSDAIHGYIFLIFAGCCAVGFFATLFFVKETKGKSIEELTSRNRRREGEELNGAKRKN</sequence>
<dbReference type="SUPFAM" id="SSF103473">
    <property type="entry name" value="MFS general substrate transporter"/>
    <property type="match status" value="1"/>
</dbReference>
<keyword evidence="4 7" id="KW-1133">Transmembrane helix</keyword>
<keyword evidence="3 7" id="KW-0812">Transmembrane</keyword>
<dbReference type="PANTHER" id="PTHR48022">
    <property type="entry name" value="PLASTIDIC GLUCOSE TRANSPORTER 4"/>
    <property type="match status" value="1"/>
</dbReference>
<dbReference type="EMBL" id="JASJQH010009612">
    <property type="protein sequence ID" value="KAK9678985.1"/>
    <property type="molecule type" value="Genomic_DNA"/>
</dbReference>
<name>A0ABR2VMM3_9FUNG</name>
<evidence type="ECO:0000259" key="8">
    <source>
        <dbReference type="PROSITE" id="PS50850"/>
    </source>
</evidence>